<comment type="caution">
    <text evidence="1">The sequence shown here is derived from an EMBL/GenBank/DDBJ whole genome shotgun (WGS) entry which is preliminary data.</text>
</comment>
<sequence>MLSSISIEEETAYVDSLIAHELGHASDVTVEENWNELKKHKARWKELLLGLIVHKPNDVADGTVSESFDEIVVKELFELYTSMKKLNVDMESRAWELGRNFCEYPAIYEKFNKENLSTYMKIYRVYEDILNNIHRNP</sequence>
<dbReference type="AlphaFoldDB" id="A0A559JGK8"/>
<organism evidence="1 2">
    <name type="scientific">Paenibacillus cremeus</name>
    <dbReference type="NCBI Taxonomy" id="2163881"/>
    <lineage>
        <taxon>Bacteria</taxon>
        <taxon>Bacillati</taxon>
        <taxon>Bacillota</taxon>
        <taxon>Bacilli</taxon>
        <taxon>Bacillales</taxon>
        <taxon>Paenibacillaceae</taxon>
        <taxon>Paenibacillus</taxon>
    </lineage>
</organism>
<evidence type="ECO:0000313" key="2">
    <source>
        <dbReference type="Proteomes" id="UP000317036"/>
    </source>
</evidence>
<reference evidence="1 2" key="1">
    <citation type="submission" date="2019-07" db="EMBL/GenBank/DDBJ databases">
        <authorList>
            <person name="Kim J."/>
        </authorList>
    </citation>
    <scope>NUCLEOTIDE SEQUENCE [LARGE SCALE GENOMIC DNA]</scope>
    <source>
        <strain evidence="1 2">JC52</strain>
    </source>
</reference>
<dbReference type="OrthoDB" id="9856807at2"/>
<dbReference type="RefSeq" id="WP_144855017.1">
    <property type="nucleotide sequence ID" value="NZ_VNJI01000085.1"/>
</dbReference>
<accession>A0A559JGK8</accession>
<name>A0A559JGK8_9BACL</name>
<dbReference type="Proteomes" id="UP000317036">
    <property type="component" value="Unassembled WGS sequence"/>
</dbReference>
<keyword evidence="2" id="KW-1185">Reference proteome</keyword>
<proteinExistence type="predicted"/>
<dbReference type="EMBL" id="VNJI01000085">
    <property type="protein sequence ID" value="TVX99005.1"/>
    <property type="molecule type" value="Genomic_DNA"/>
</dbReference>
<evidence type="ECO:0000313" key="1">
    <source>
        <dbReference type="EMBL" id="TVX99005.1"/>
    </source>
</evidence>
<gene>
    <name evidence="1" type="ORF">FPZ49_34160</name>
</gene>
<protein>
    <submittedName>
        <fullName evidence="1">Uncharacterized protein</fullName>
    </submittedName>
</protein>